<proteinExistence type="predicted"/>
<dbReference type="InterPro" id="IPR046848">
    <property type="entry name" value="E_motif"/>
</dbReference>
<dbReference type="FunFam" id="1.25.40.10:FF:000073">
    <property type="entry name" value="Pentatricopeptide repeat-containing protein chloroplastic"/>
    <property type="match status" value="1"/>
</dbReference>
<dbReference type="OrthoDB" id="185373at2759"/>
<dbReference type="Pfam" id="PF13041">
    <property type="entry name" value="PPR_2"/>
    <property type="match status" value="2"/>
</dbReference>
<dbReference type="InterPro" id="IPR002885">
    <property type="entry name" value="PPR_rpt"/>
</dbReference>
<sequence>MTKRSLYQWNTLLKSLSRDKQWQQVLSQFSLMFLGEEKPDNFTIPVALKACVELRQVKYGEIIHGFLNKDASLASDLYVSSALIDMYAKCGRMTQALRVFDELENPDLVTWSSMVSGFERNGFPFEAVELFRRMAISSHVCPDRVTLITLVSACTKLSDPKLGRCVHGFVMRRGFQKDLSLVNSLLNCYAKSRAFKEALHLFKMMAEKDVISWSTVIACYVQNGAANEALRVFNEMMVSGTEPNAATMLSVFQACAASHDLEQGRKSHELATRKGIEAEVKLSTALVDMYMKCFSPEEAYAVFSRIPKKDVVSWVALISGFTLNGMVHRSTEEFSKILHENNTRPDAILMVKVLKACSDLGFLEQAECFHSYVIKFGFDSNPFVGASLVELYSRCGSLGSACKVFNEITLKDTVVWTSLITGYGIHGKGNKALETFDQMVKSSEVEPNEVTFLSVLSACSHSGLIHEGLKIFELMVSQYGLVPNLEHYAVLVDLLGRAGELDTAIEITKRMPFSPTPQILGALLGACRIHQNGEMAETVAKKLFERESNHAGYYMLMSNMYGVKGEWENVEKLRNAVRNRGIKKGLAESLVQIKRKVHRFVVDDNMHPENDPVYGLVKELDLHMKQDLEDSAYFETEGGSL</sequence>
<dbReference type="GO" id="GO:0009451">
    <property type="term" value="P:RNA modification"/>
    <property type="evidence" value="ECO:0007669"/>
    <property type="project" value="InterPro"/>
</dbReference>
<feature type="repeat" description="PPR" evidence="2">
    <location>
        <begin position="76"/>
        <end position="106"/>
    </location>
</feature>
<dbReference type="GeneID" id="108861586"/>
<dbReference type="PROSITE" id="PS51375">
    <property type="entry name" value="PPR"/>
    <property type="match status" value="6"/>
</dbReference>
<dbReference type="FunFam" id="1.25.40.10:FF:001785">
    <property type="entry name" value="Putative pentatricopeptide repeat-containing protein At3g01580"/>
    <property type="match status" value="1"/>
</dbReference>
<evidence type="ECO:0000313" key="4">
    <source>
        <dbReference type="RefSeq" id="XP_018490989.2"/>
    </source>
</evidence>
<dbReference type="NCBIfam" id="TIGR00756">
    <property type="entry name" value="PPR"/>
    <property type="match status" value="5"/>
</dbReference>
<dbReference type="PANTHER" id="PTHR47926:SF431">
    <property type="entry name" value="PENTATRICOPEPTIDE REPEAT-CONTAINING PROTEIN-RELATED"/>
    <property type="match status" value="1"/>
</dbReference>
<dbReference type="Proteomes" id="UP000504610">
    <property type="component" value="Chromosome 5"/>
</dbReference>
<reference evidence="3" key="1">
    <citation type="journal article" date="2019" name="Database">
        <title>The radish genome database (RadishGD): an integrated information resource for radish genomics.</title>
        <authorList>
            <person name="Yu H.J."/>
            <person name="Baek S."/>
            <person name="Lee Y.J."/>
            <person name="Cho A."/>
            <person name="Mun J.H."/>
        </authorList>
    </citation>
    <scope>NUCLEOTIDE SEQUENCE [LARGE SCALE GENOMIC DNA]</scope>
    <source>
        <strain evidence="3">cv. WK10039</strain>
    </source>
</reference>
<gene>
    <name evidence="4" type="primary">LOC108861586</name>
</gene>
<dbReference type="KEGG" id="rsz:108861586"/>
<feature type="repeat" description="PPR" evidence="2">
    <location>
        <begin position="448"/>
        <end position="483"/>
    </location>
</feature>
<evidence type="ECO:0000313" key="3">
    <source>
        <dbReference type="Proteomes" id="UP000504610"/>
    </source>
</evidence>
<evidence type="ECO:0000256" key="1">
    <source>
        <dbReference type="ARBA" id="ARBA00022737"/>
    </source>
</evidence>
<feature type="repeat" description="PPR" evidence="2">
    <location>
        <begin position="178"/>
        <end position="208"/>
    </location>
</feature>
<dbReference type="RefSeq" id="XP_018490989.2">
    <property type="nucleotide sequence ID" value="XM_018635487.2"/>
</dbReference>
<reference evidence="4" key="2">
    <citation type="submission" date="2025-08" db="UniProtKB">
        <authorList>
            <consortium name="RefSeq"/>
        </authorList>
    </citation>
    <scope>IDENTIFICATION</scope>
    <source>
        <tissue evidence="4">Leaf</tissue>
    </source>
</reference>
<feature type="repeat" description="PPR" evidence="2">
    <location>
        <begin position="209"/>
        <end position="243"/>
    </location>
</feature>
<accession>A0A6J0P2G7</accession>
<organism evidence="3 4">
    <name type="scientific">Raphanus sativus</name>
    <name type="common">Radish</name>
    <name type="synonym">Raphanus raphanistrum var. sativus</name>
    <dbReference type="NCBI Taxonomy" id="3726"/>
    <lineage>
        <taxon>Eukaryota</taxon>
        <taxon>Viridiplantae</taxon>
        <taxon>Streptophyta</taxon>
        <taxon>Embryophyta</taxon>
        <taxon>Tracheophyta</taxon>
        <taxon>Spermatophyta</taxon>
        <taxon>Magnoliopsida</taxon>
        <taxon>eudicotyledons</taxon>
        <taxon>Gunneridae</taxon>
        <taxon>Pentapetalae</taxon>
        <taxon>rosids</taxon>
        <taxon>malvids</taxon>
        <taxon>Brassicales</taxon>
        <taxon>Brassicaceae</taxon>
        <taxon>Brassiceae</taxon>
        <taxon>Raphanus</taxon>
    </lineage>
</organism>
<dbReference type="FunFam" id="1.25.40.10:FF:000682">
    <property type="entry name" value="Pentatricopeptide repeat-containing protein At3g16610"/>
    <property type="match status" value="1"/>
</dbReference>
<keyword evidence="1" id="KW-0677">Repeat</keyword>
<dbReference type="PANTHER" id="PTHR47926">
    <property type="entry name" value="PENTATRICOPEPTIDE REPEAT-CONTAINING PROTEIN"/>
    <property type="match status" value="1"/>
</dbReference>
<dbReference type="Pfam" id="PF01535">
    <property type="entry name" value="PPR"/>
    <property type="match status" value="2"/>
</dbReference>
<dbReference type="InterPro" id="IPR011990">
    <property type="entry name" value="TPR-like_helical_dom_sf"/>
</dbReference>
<dbReference type="AlphaFoldDB" id="A0A6J0P2G7"/>
<protein>
    <submittedName>
        <fullName evidence="4">Pentatricopeptide repeat-containing protein At3g01580</fullName>
    </submittedName>
</protein>
<name>A0A6J0P2G7_RAPSA</name>
<dbReference type="Gene3D" id="1.25.40.10">
    <property type="entry name" value="Tetratricopeptide repeat domain"/>
    <property type="match status" value="3"/>
</dbReference>
<dbReference type="Pfam" id="PF20431">
    <property type="entry name" value="E_motif"/>
    <property type="match status" value="1"/>
</dbReference>
<keyword evidence="3" id="KW-1185">Reference proteome</keyword>
<feature type="repeat" description="PPR" evidence="2">
    <location>
        <begin position="107"/>
        <end position="141"/>
    </location>
</feature>
<dbReference type="InterPro" id="IPR046960">
    <property type="entry name" value="PPR_At4g14850-like_plant"/>
</dbReference>
<dbReference type="GO" id="GO:0003723">
    <property type="term" value="F:RNA binding"/>
    <property type="evidence" value="ECO:0007669"/>
    <property type="project" value="InterPro"/>
</dbReference>
<evidence type="ECO:0000256" key="2">
    <source>
        <dbReference type="PROSITE-ProRule" id="PRU00708"/>
    </source>
</evidence>
<feature type="repeat" description="PPR" evidence="2">
    <location>
        <begin position="412"/>
        <end position="442"/>
    </location>
</feature>